<sequence>MAPTTRISKTKKTPSSQRENQQIPSADEPTEDEPTSADDFSDVSSDGSLSTDSEMEDLVQRTVANMTGSAREEITREGKPKGSKSDTALDIGAGASRGGNKDHTVLPFVVDANPNSKSSIRIEVDHATGSMSNEVSDNDDAFEGETDVIPAKPQLSTSLEQEEEMFISLEPLSDAPSAKSQAVHEKKLPYRQSERLPGTAKPSLELPTELDAGLDLEETYLNFTGEAPKESKMSAKGVLAKSSQDKLLKKSIITPDFEKQHSVPPYRVATRLLKRRKKKERESSTGQEWYNMAAAEMTDQLRNDIKAVRMRSTLDPKRFYKHNDMTAMPKFVQVGTVVESAADFYHSRIPKKQRKQTIVEELLADAETRRYNKRKYLELQERTKRWGPRSSRNRKGKKKAGK</sequence>
<protein>
    <recommendedName>
        <fullName evidence="4">Fcf2 pre-rRNA processing C-terminal domain-containing protein</fullName>
    </recommendedName>
</protein>
<dbReference type="EnsemblMetazoa" id="XM_038207910.1">
    <property type="protein sequence ID" value="XP_038063838.1"/>
    <property type="gene ID" value="LOC119734412"/>
</dbReference>
<feature type="domain" description="Fcf2 pre-rRNA processing C-terminal" evidence="4">
    <location>
        <begin position="282"/>
        <end position="375"/>
    </location>
</feature>
<feature type="compositionally biased region" description="Polar residues" evidence="3">
    <location>
        <begin position="13"/>
        <end position="24"/>
    </location>
</feature>
<dbReference type="InterPro" id="IPR039883">
    <property type="entry name" value="Fcf2/DNTTIP2"/>
</dbReference>
<accession>A0A914AJP3</accession>
<evidence type="ECO:0000259" key="4">
    <source>
        <dbReference type="Pfam" id="PF08698"/>
    </source>
</evidence>
<evidence type="ECO:0000256" key="3">
    <source>
        <dbReference type="SAM" id="MobiDB-lite"/>
    </source>
</evidence>
<feature type="region of interest" description="Disordered" evidence="3">
    <location>
        <begin position="171"/>
        <end position="206"/>
    </location>
</feature>
<reference evidence="5" key="1">
    <citation type="submission" date="2022-11" db="UniProtKB">
        <authorList>
            <consortium name="EnsemblMetazoa"/>
        </authorList>
    </citation>
    <scope>IDENTIFICATION</scope>
</reference>
<evidence type="ECO:0000313" key="5">
    <source>
        <dbReference type="EnsemblMetazoa" id="XP_038063838.1"/>
    </source>
</evidence>
<dbReference type="OrthoDB" id="427886at2759"/>
<dbReference type="GO" id="GO:0006396">
    <property type="term" value="P:RNA processing"/>
    <property type="evidence" value="ECO:0007669"/>
    <property type="project" value="TreeGrafter"/>
</dbReference>
<proteinExistence type="predicted"/>
<keyword evidence="6" id="KW-1185">Reference proteome</keyword>
<organism evidence="5 6">
    <name type="scientific">Patiria miniata</name>
    <name type="common">Bat star</name>
    <name type="synonym">Asterina miniata</name>
    <dbReference type="NCBI Taxonomy" id="46514"/>
    <lineage>
        <taxon>Eukaryota</taxon>
        <taxon>Metazoa</taxon>
        <taxon>Echinodermata</taxon>
        <taxon>Eleutherozoa</taxon>
        <taxon>Asterozoa</taxon>
        <taxon>Asteroidea</taxon>
        <taxon>Valvatacea</taxon>
        <taxon>Valvatida</taxon>
        <taxon>Asterinidae</taxon>
        <taxon>Patiria</taxon>
    </lineage>
</organism>
<dbReference type="PANTHER" id="PTHR21686:SF12">
    <property type="entry name" value="DEOXYNUCLEOTIDYLTRANSFERASE TERMINAL-INTERACTING PROTEIN 2"/>
    <property type="match status" value="1"/>
</dbReference>
<dbReference type="GO" id="GO:0003723">
    <property type="term" value="F:RNA binding"/>
    <property type="evidence" value="ECO:0007669"/>
    <property type="project" value="TreeGrafter"/>
</dbReference>
<dbReference type="GO" id="GO:0005730">
    <property type="term" value="C:nucleolus"/>
    <property type="evidence" value="ECO:0007669"/>
    <property type="project" value="UniProtKB-SubCell"/>
</dbReference>
<dbReference type="OMA" id="HATHQKG"/>
<feature type="compositionally biased region" description="Basic and acidic residues" evidence="3">
    <location>
        <begin position="373"/>
        <end position="384"/>
    </location>
</feature>
<evidence type="ECO:0000256" key="2">
    <source>
        <dbReference type="ARBA" id="ARBA00023242"/>
    </source>
</evidence>
<dbReference type="GeneID" id="119734412"/>
<dbReference type="InterPro" id="IPR014810">
    <property type="entry name" value="Fcf2_C"/>
</dbReference>
<feature type="compositionally biased region" description="Polar residues" evidence="3">
    <location>
        <begin position="42"/>
        <end position="52"/>
    </location>
</feature>
<feature type="compositionally biased region" description="Basic and acidic residues" evidence="3">
    <location>
        <begin position="182"/>
        <end position="194"/>
    </location>
</feature>
<dbReference type="EnsemblMetazoa" id="XM_038207909.1">
    <property type="protein sequence ID" value="XP_038063837.1"/>
    <property type="gene ID" value="LOC119734412"/>
</dbReference>
<keyword evidence="2" id="KW-0539">Nucleus</keyword>
<comment type="subcellular location">
    <subcellularLocation>
        <location evidence="1">Nucleus</location>
        <location evidence="1">Nucleolus</location>
    </subcellularLocation>
</comment>
<feature type="region of interest" description="Disordered" evidence="3">
    <location>
        <begin position="1"/>
        <end position="106"/>
    </location>
</feature>
<feature type="compositionally biased region" description="Basic residues" evidence="3">
    <location>
        <begin position="385"/>
        <end position="402"/>
    </location>
</feature>
<evidence type="ECO:0000313" key="6">
    <source>
        <dbReference type="Proteomes" id="UP000887568"/>
    </source>
</evidence>
<dbReference type="RefSeq" id="XP_038063837.1">
    <property type="nucleotide sequence ID" value="XM_038207909.1"/>
</dbReference>
<evidence type="ECO:0000256" key="1">
    <source>
        <dbReference type="ARBA" id="ARBA00004604"/>
    </source>
</evidence>
<dbReference type="AlphaFoldDB" id="A0A914AJP3"/>
<dbReference type="PANTHER" id="PTHR21686">
    <property type="entry name" value="DEOXYNUCLEOTIDYLTRANSFERASE TERMINAL-INTERACTING PROTEIN 2"/>
    <property type="match status" value="1"/>
</dbReference>
<feature type="compositionally biased region" description="Acidic residues" evidence="3">
    <location>
        <begin position="28"/>
        <end position="41"/>
    </location>
</feature>
<feature type="compositionally biased region" description="Basic and acidic residues" evidence="3">
    <location>
        <begin position="70"/>
        <end position="84"/>
    </location>
</feature>
<dbReference type="Pfam" id="PF08698">
    <property type="entry name" value="Fcf2"/>
    <property type="match status" value="1"/>
</dbReference>
<dbReference type="RefSeq" id="XP_038063838.1">
    <property type="nucleotide sequence ID" value="XM_038207910.1"/>
</dbReference>
<name>A0A914AJP3_PATMI</name>
<feature type="region of interest" description="Disordered" evidence="3">
    <location>
        <begin position="373"/>
        <end position="402"/>
    </location>
</feature>
<dbReference type="Proteomes" id="UP000887568">
    <property type="component" value="Unplaced"/>
</dbReference>